<dbReference type="SMART" id="SM00066">
    <property type="entry name" value="GAL4"/>
    <property type="match status" value="1"/>
</dbReference>
<evidence type="ECO:0000256" key="4">
    <source>
        <dbReference type="SAM" id="MobiDB-lite"/>
    </source>
</evidence>
<dbReference type="Gene3D" id="4.10.240.10">
    <property type="entry name" value="Zn(2)-C6 fungal-type DNA-binding domain"/>
    <property type="match status" value="1"/>
</dbReference>
<dbReference type="PANTHER" id="PTHR31001">
    <property type="entry name" value="UNCHARACTERIZED TRANSCRIPTIONAL REGULATORY PROTEIN"/>
    <property type="match status" value="1"/>
</dbReference>
<dbReference type="AlphaFoldDB" id="A0AAQ3MBZ9"/>
<reference evidence="6 7" key="1">
    <citation type="submission" date="2023-11" db="EMBL/GenBank/DDBJ databases">
        <title>An acidophilic fungus is an integral part of prey digestion in a carnivorous sundew plant.</title>
        <authorList>
            <person name="Tsai I.J."/>
        </authorList>
    </citation>
    <scope>NUCLEOTIDE SEQUENCE [LARGE SCALE GENOMIC DNA]</scope>
    <source>
        <strain evidence="6">169a</strain>
    </source>
</reference>
<name>A0AAQ3MBZ9_9PEZI</name>
<evidence type="ECO:0000259" key="5">
    <source>
        <dbReference type="PROSITE" id="PS00463"/>
    </source>
</evidence>
<comment type="subcellular location">
    <subcellularLocation>
        <location evidence="1">Nucleus</location>
    </subcellularLocation>
</comment>
<dbReference type="GO" id="GO:0006351">
    <property type="term" value="P:DNA-templated transcription"/>
    <property type="evidence" value="ECO:0007669"/>
    <property type="project" value="InterPro"/>
</dbReference>
<organism evidence="6 7">
    <name type="scientific">Acrodontium crateriforme</name>
    <dbReference type="NCBI Taxonomy" id="150365"/>
    <lineage>
        <taxon>Eukaryota</taxon>
        <taxon>Fungi</taxon>
        <taxon>Dikarya</taxon>
        <taxon>Ascomycota</taxon>
        <taxon>Pezizomycotina</taxon>
        <taxon>Dothideomycetes</taxon>
        <taxon>Dothideomycetidae</taxon>
        <taxon>Mycosphaerellales</taxon>
        <taxon>Teratosphaeriaceae</taxon>
        <taxon>Acrodontium</taxon>
    </lineage>
</organism>
<evidence type="ECO:0000256" key="3">
    <source>
        <dbReference type="ARBA" id="ARBA00023242"/>
    </source>
</evidence>
<keyword evidence="2" id="KW-0479">Metal-binding</keyword>
<dbReference type="PROSITE" id="PS00463">
    <property type="entry name" value="ZN2_CY6_FUNGAL_1"/>
    <property type="match status" value="1"/>
</dbReference>
<dbReference type="Pfam" id="PF04082">
    <property type="entry name" value="Fungal_trans"/>
    <property type="match status" value="1"/>
</dbReference>
<dbReference type="GO" id="GO:0000981">
    <property type="term" value="F:DNA-binding transcription factor activity, RNA polymerase II-specific"/>
    <property type="evidence" value="ECO:0007669"/>
    <property type="project" value="InterPro"/>
</dbReference>
<dbReference type="InterPro" id="IPR050613">
    <property type="entry name" value="Sec_Metabolite_Reg"/>
</dbReference>
<dbReference type="CDD" id="cd00067">
    <property type="entry name" value="GAL4"/>
    <property type="match status" value="1"/>
</dbReference>
<dbReference type="PANTHER" id="PTHR31001:SF40">
    <property type="entry name" value="ZN(II)2CYS6 TRANSCRIPTION FACTOR (EUROFUNG)"/>
    <property type="match status" value="1"/>
</dbReference>
<evidence type="ECO:0000313" key="6">
    <source>
        <dbReference type="EMBL" id="WPH05079.1"/>
    </source>
</evidence>
<dbReference type="InterPro" id="IPR036864">
    <property type="entry name" value="Zn2-C6_fun-type_DNA-bd_sf"/>
</dbReference>
<gene>
    <name evidence="6" type="ORF">R9X50_00797800</name>
</gene>
<dbReference type="InterPro" id="IPR007219">
    <property type="entry name" value="XnlR_reg_dom"/>
</dbReference>
<dbReference type="GO" id="GO:0005634">
    <property type="term" value="C:nucleus"/>
    <property type="evidence" value="ECO:0007669"/>
    <property type="project" value="UniProtKB-SubCell"/>
</dbReference>
<dbReference type="GO" id="GO:0008270">
    <property type="term" value="F:zinc ion binding"/>
    <property type="evidence" value="ECO:0007669"/>
    <property type="project" value="InterPro"/>
</dbReference>
<keyword evidence="3" id="KW-0539">Nucleus</keyword>
<dbReference type="GO" id="GO:0003677">
    <property type="term" value="F:DNA binding"/>
    <property type="evidence" value="ECO:0007669"/>
    <property type="project" value="InterPro"/>
</dbReference>
<dbReference type="SMART" id="SM00906">
    <property type="entry name" value="Fungal_trans"/>
    <property type="match status" value="1"/>
</dbReference>
<keyword evidence="7" id="KW-1185">Reference proteome</keyword>
<evidence type="ECO:0000313" key="7">
    <source>
        <dbReference type="Proteomes" id="UP001303373"/>
    </source>
</evidence>
<evidence type="ECO:0000256" key="2">
    <source>
        <dbReference type="ARBA" id="ARBA00022723"/>
    </source>
</evidence>
<dbReference type="CDD" id="cd12148">
    <property type="entry name" value="fungal_TF_MHR"/>
    <property type="match status" value="1"/>
</dbReference>
<evidence type="ECO:0000256" key="1">
    <source>
        <dbReference type="ARBA" id="ARBA00004123"/>
    </source>
</evidence>
<dbReference type="InterPro" id="IPR001138">
    <property type="entry name" value="Zn2Cys6_DnaBD"/>
</dbReference>
<dbReference type="EMBL" id="CP138593">
    <property type="protein sequence ID" value="WPH05079.1"/>
    <property type="molecule type" value="Genomic_DNA"/>
</dbReference>
<dbReference type="SUPFAM" id="SSF57701">
    <property type="entry name" value="Zn2/Cys6 DNA-binding domain"/>
    <property type="match status" value="1"/>
</dbReference>
<dbReference type="Pfam" id="PF00172">
    <property type="entry name" value="Zn_clus"/>
    <property type="match status" value="1"/>
</dbReference>
<dbReference type="Proteomes" id="UP001303373">
    <property type="component" value="Chromosome 14"/>
</dbReference>
<sequence length="763" mass="85373">MSTASGLPTPVISYRRNGKLFSCEPCRRGKLRCDHASPVCGRCARRNKADQCIYHPAPLTKQRTSPGITLPGVTSPRTSQPQPRGSVIEPYPTFNPSRRTSGPVSPSSSSGPQRREDHSFRPSVTSVPPTPVDDRSTSFQLATPICTESNMSFREDKVGFLGPTSYSAVFTENPTSLGIDPSDDTDDVSRLPPVSAEKIQQGAEVLALLRDMPLYEKLNQRLFDICDGIVVGQPIFRLWIDEMWSEFGQLLTEGRPERLRSLSELVWRNTRRPMQVHGQMTAREWAKSASGKNLRWEIVGLILSMAGLVAANLSNWDEIFNALHAQYIDRATFAERMRKSSEFCLCFCYESEVLNDIYICFMFKDLVLVECLKGDAHYATWQRTGEICDAIVAMGLHQGNKVDADTPFWLAELRKKLFASTYGHDKTVATFLGRPPRLSYRYCKMDMPLDLADEDLFLEGAELQAALASLDSNGWNTTGTLHRSTWLRVWFQHCRLREDILEIALGSDEEGIIYRADQIRHKLRRLEESFPRFMLVSPEELMNKSGDMTGNGQYGFSKTGLRHINDVVTLLCVHAGILHTEFLLQRALINRGQNSYHELIPVSRRMLSLVLLAQSRRELFRNFPGELIYLLTVHGLPSAGVLAIELLKQDSGSGATMLPRSETIQDLSVFISSLASVGPGEGNFSICNQGRRALRKILDQILSPHNTALPVPAVGANTTQTGFDDLSLVFPTGNDADFLQWLENVEWDKGGLPVPSTSQIERD</sequence>
<protein>
    <recommendedName>
        <fullName evidence="5">Zn(2)-C6 fungal-type domain-containing protein</fullName>
    </recommendedName>
</protein>
<feature type="domain" description="Zn(2)-C6 fungal-type" evidence="5">
    <location>
        <begin position="22"/>
        <end position="52"/>
    </location>
</feature>
<accession>A0AAQ3MBZ9</accession>
<proteinExistence type="predicted"/>
<feature type="region of interest" description="Disordered" evidence="4">
    <location>
        <begin position="59"/>
        <end position="138"/>
    </location>
</feature>
<feature type="compositionally biased region" description="Low complexity" evidence="4">
    <location>
        <begin position="96"/>
        <end position="112"/>
    </location>
</feature>